<dbReference type="RefSeq" id="WP_169163330.1">
    <property type="nucleotide sequence ID" value="NZ_JABBFW010000032.1"/>
</dbReference>
<gene>
    <name evidence="1" type="ORF">HHL10_26030</name>
</gene>
<name>A0A848FJL4_9BURK</name>
<comment type="caution">
    <text evidence="1">The sequence shown here is derived from an EMBL/GenBank/DDBJ whole genome shotgun (WGS) entry which is preliminary data.</text>
</comment>
<keyword evidence="2" id="KW-1185">Reference proteome</keyword>
<dbReference type="InterPro" id="IPR047746">
    <property type="entry name" value="Dae2/Tae2-like"/>
</dbReference>
<organism evidence="1 2">
    <name type="scientific">Azohydromonas caseinilytica</name>
    <dbReference type="NCBI Taxonomy" id="2728836"/>
    <lineage>
        <taxon>Bacteria</taxon>
        <taxon>Pseudomonadati</taxon>
        <taxon>Pseudomonadota</taxon>
        <taxon>Betaproteobacteria</taxon>
        <taxon>Burkholderiales</taxon>
        <taxon>Sphaerotilaceae</taxon>
        <taxon>Azohydromonas</taxon>
    </lineage>
</organism>
<evidence type="ECO:0000313" key="2">
    <source>
        <dbReference type="Proteomes" id="UP000574067"/>
    </source>
</evidence>
<reference evidence="1 2" key="1">
    <citation type="submission" date="2020-04" db="EMBL/GenBank/DDBJ databases">
        <title>Azohydromonas sp. isolated from soil.</title>
        <authorList>
            <person name="Dahal R.H."/>
        </authorList>
    </citation>
    <scope>NUCLEOTIDE SEQUENCE [LARGE SCALE GENOMIC DNA]</scope>
    <source>
        <strain evidence="1 2">G-1-1-14</strain>
    </source>
</reference>
<dbReference type="AlphaFoldDB" id="A0A848FJL4"/>
<evidence type="ECO:0000313" key="1">
    <source>
        <dbReference type="EMBL" id="NML18433.1"/>
    </source>
</evidence>
<accession>A0A848FJL4</accession>
<dbReference type="NCBIfam" id="NF033857">
    <property type="entry name" value="BPSL0067_fam"/>
    <property type="match status" value="1"/>
</dbReference>
<proteinExistence type="predicted"/>
<sequence length="145" mass="15248">MAYVAVNYMSNPKAPVGKWACAPSSSLDPFTEVPAGTVTKAPDLCGQCVSYVKKVCPSLPVTGSWKKGAAVKDNKAIVPGTVIATFNAAGKYEGHAAIYVSQNASGINVYDQYVTPPTPKAVGPRLLRWGAHGNSNNGNNFYVVE</sequence>
<protein>
    <submittedName>
        <fullName evidence="1">BPSL0067 family protein</fullName>
    </submittedName>
</protein>
<dbReference type="Proteomes" id="UP000574067">
    <property type="component" value="Unassembled WGS sequence"/>
</dbReference>
<dbReference type="EMBL" id="JABBFW010000032">
    <property type="protein sequence ID" value="NML18433.1"/>
    <property type="molecule type" value="Genomic_DNA"/>
</dbReference>